<dbReference type="NCBIfam" id="TIGR02532">
    <property type="entry name" value="IV_pilin_GFxxxE"/>
    <property type="match status" value="1"/>
</dbReference>
<keyword evidence="1" id="KW-0472">Membrane</keyword>
<reference evidence="2 3" key="1">
    <citation type="submission" date="2012-11" db="EMBL/GenBank/DDBJ databases">
        <title>Whole genome sequence of Gluconacetobacter xylinus NBRC 13693.</title>
        <authorList>
            <person name="Azuma Y."/>
            <person name="Higashiura N."/>
            <person name="Hirakawa H."/>
            <person name="Matsushita K."/>
        </authorList>
    </citation>
    <scope>NUCLEOTIDE SEQUENCE [LARGE SCALE GENOMIC DNA]</scope>
    <source>
        <strain evidence="2 3">NBRC 13693</strain>
    </source>
</reference>
<dbReference type="EMBL" id="BANJ01000031">
    <property type="protein sequence ID" value="GAN99726.1"/>
    <property type="molecule type" value="Genomic_DNA"/>
</dbReference>
<dbReference type="SUPFAM" id="SSF54523">
    <property type="entry name" value="Pili subunits"/>
    <property type="match status" value="1"/>
</dbReference>
<dbReference type="RefSeq" id="WP_048856260.1">
    <property type="nucleotide sequence ID" value="NZ_BANJ01000031.1"/>
</dbReference>
<dbReference type="InterPro" id="IPR012902">
    <property type="entry name" value="N_methyl_site"/>
</dbReference>
<comment type="caution">
    <text evidence="2">The sequence shown here is derived from an EMBL/GenBank/DDBJ whole genome shotgun (WGS) entry which is preliminary data.</text>
</comment>
<gene>
    <name evidence="2" type="ORF">Gxy13693_031_045</name>
</gene>
<evidence type="ECO:0000313" key="3">
    <source>
        <dbReference type="Proteomes" id="UP000032683"/>
    </source>
</evidence>
<dbReference type="InterPro" id="IPR045584">
    <property type="entry name" value="Pilin-like"/>
</dbReference>
<protein>
    <submittedName>
        <fullName evidence="2">General secretion pathway protein J/pseudopilin J</fullName>
    </submittedName>
</protein>
<evidence type="ECO:0000313" key="2">
    <source>
        <dbReference type="EMBL" id="GAN99726.1"/>
    </source>
</evidence>
<proteinExistence type="predicted"/>
<feature type="transmembrane region" description="Helical" evidence="1">
    <location>
        <begin position="21"/>
        <end position="43"/>
    </location>
</feature>
<accession>A0A0D6QA91</accession>
<sequence length="202" mass="22563">MIRCGRYEGPVADAGFTLLELLVVLVIFGVLLATLTQGTYFGVTVFERQRRSIGESERLINLDGLLRSMIEQADPGSSLDTRTLTGTHHGMVFRTRLPEGAAMTAADRLADVRLNREGDVMLLSWLPHQHVLPRGLPGAPQRAVLLSPVSDMEISYFAHGQWLAEWATDGLPDLVRIRIVLPDQEKRVWPDIVVALIRYPRN</sequence>
<evidence type="ECO:0000256" key="1">
    <source>
        <dbReference type="SAM" id="Phobius"/>
    </source>
</evidence>
<keyword evidence="1" id="KW-0812">Transmembrane</keyword>
<organism evidence="2 3">
    <name type="scientific">Komagataeibacter xylinus NBRC 13693</name>
    <dbReference type="NCBI Taxonomy" id="1234668"/>
    <lineage>
        <taxon>Bacteria</taxon>
        <taxon>Pseudomonadati</taxon>
        <taxon>Pseudomonadota</taxon>
        <taxon>Alphaproteobacteria</taxon>
        <taxon>Acetobacterales</taxon>
        <taxon>Acetobacteraceae</taxon>
        <taxon>Komagataeibacter</taxon>
    </lineage>
</organism>
<dbReference type="PROSITE" id="PS00409">
    <property type="entry name" value="PROKAR_NTER_METHYL"/>
    <property type="match status" value="1"/>
</dbReference>
<dbReference type="Proteomes" id="UP000032683">
    <property type="component" value="Unassembled WGS sequence"/>
</dbReference>
<name>A0A0D6QA91_KOMXY</name>
<dbReference type="AlphaFoldDB" id="A0A0D6QA91"/>
<dbReference type="Pfam" id="PF07963">
    <property type="entry name" value="N_methyl"/>
    <property type="match status" value="1"/>
</dbReference>
<keyword evidence="1" id="KW-1133">Transmembrane helix</keyword>